<name>A0A094RGS5_9ZZZZ</name>
<evidence type="ECO:0000313" key="1">
    <source>
        <dbReference type="EMBL" id="KGA03848.1"/>
    </source>
</evidence>
<gene>
    <name evidence="1" type="ORF">GM49_0250</name>
</gene>
<proteinExistence type="predicted"/>
<organism evidence="1">
    <name type="scientific">freshwater metagenome</name>
    <dbReference type="NCBI Taxonomy" id="449393"/>
    <lineage>
        <taxon>unclassified sequences</taxon>
        <taxon>metagenomes</taxon>
        <taxon>ecological metagenomes</taxon>
    </lineage>
</organism>
<dbReference type="EMBL" id="JNSJ01000001">
    <property type="protein sequence ID" value="KGA03848.1"/>
    <property type="molecule type" value="Genomic_DNA"/>
</dbReference>
<comment type="caution">
    <text evidence="1">The sequence shown here is derived from an EMBL/GenBank/DDBJ whole genome shotgun (WGS) entry which is preliminary data.</text>
</comment>
<dbReference type="AlphaFoldDB" id="A0A094RGS5"/>
<protein>
    <submittedName>
        <fullName evidence="1">Uncharacterized protein</fullName>
    </submittedName>
</protein>
<reference evidence="1" key="1">
    <citation type="submission" date="2014-05" db="EMBL/GenBank/DDBJ databases">
        <title>Key roles for freshwater Actinobacteria revealed by deep metagenomic sequencing.</title>
        <authorList>
            <person name="Ghai R."/>
            <person name="Mizuno C.M."/>
            <person name="Picazo A."/>
            <person name="Camacho A."/>
            <person name="Rodriguez-Valera F."/>
        </authorList>
    </citation>
    <scope>NUCLEOTIDE SEQUENCE</scope>
</reference>
<sequence>MNSPELLDSIGRLAHNLGANGGYPYASARGRNIQALSIFKLEGEIRGFSFINLASYNQRSDGSARIASQRQRQRIV</sequence>
<accession>A0A094RGS5</accession>